<comment type="caution">
    <text evidence="1">The sequence shown here is derived from an EMBL/GenBank/DDBJ whole genome shotgun (WGS) entry which is preliminary data.</text>
</comment>
<reference evidence="1 2" key="1">
    <citation type="submission" date="2020-08" db="EMBL/GenBank/DDBJ databases">
        <title>Sequencing the genomes of 1000 actinobacteria strains.</title>
        <authorList>
            <person name="Klenk H.-P."/>
        </authorList>
    </citation>
    <scope>NUCLEOTIDE SEQUENCE [LARGE SCALE GENOMIC DNA]</scope>
    <source>
        <strain evidence="1 2">DSM 43149</strain>
    </source>
</reference>
<evidence type="ECO:0000313" key="2">
    <source>
        <dbReference type="Proteomes" id="UP000578112"/>
    </source>
</evidence>
<proteinExistence type="predicted"/>
<dbReference type="EMBL" id="JACHNH010000001">
    <property type="protein sequence ID" value="MBB4765973.1"/>
    <property type="molecule type" value="Genomic_DNA"/>
</dbReference>
<gene>
    <name evidence="1" type="ORF">BJ971_006529</name>
</gene>
<dbReference type="Proteomes" id="UP000578112">
    <property type="component" value="Unassembled WGS sequence"/>
</dbReference>
<evidence type="ECO:0000313" key="1">
    <source>
        <dbReference type="EMBL" id="MBB4765973.1"/>
    </source>
</evidence>
<accession>A0A7W7I3Y6</accession>
<name>A0A7W7I3Y6_9ACTN</name>
<sequence>MCFGETVYEPSDVSVLEAGVNSTFLSVISTAV</sequence>
<dbReference type="AlphaFoldDB" id="A0A7W7I3Y6"/>
<protein>
    <submittedName>
        <fullName evidence="1">Uncharacterized protein</fullName>
    </submittedName>
</protein>
<organism evidence="1 2">
    <name type="scientific">Actinoplanes digitatis</name>
    <dbReference type="NCBI Taxonomy" id="1868"/>
    <lineage>
        <taxon>Bacteria</taxon>
        <taxon>Bacillati</taxon>
        <taxon>Actinomycetota</taxon>
        <taxon>Actinomycetes</taxon>
        <taxon>Micromonosporales</taxon>
        <taxon>Micromonosporaceae</taxon>
        <taxon>Actinoplanes</taxon>
    </lineage>
</organism>
<keyword evidence="2" id="KW-1185">Reference proteome</keyword>